<keyword evidence="4" id="KW-0547">Nucleotide-binding</keyword>
<dbReference type="PROSITE" id="PS50889">
    <property type="entry name" value="S4"/>
    <property type="match status" value="1"/>
</dbReference>
<dbReference type="SUPFAM" id="SSF109604">
    <property type="entry name" value="HD-domain/PDEase-like"/>
    <property type="match status" value="1"/>
</dbReference>
<keyword evidence="4" id="KW-0342">GTP-binding</keyword>
<feature type="domain" description="HD" evidence="8">
    <location>
        <begin position="216"/>
        <end position="320"/>
    </location>
</feature>
<dbReference type="CDD" id="cd00077">
    <property type="entry name" value="HDc"/>
    <property type="match status" value="1"/>
</dbReference>
<protein>
    <recommendedName>
        <fullName evidence="2">GTP diphosphokinase</fullName>
        <ecNumber evidence="2">2.7.6.5</ecNumber>
    </recommendedName>
</protein>
<dbReference type="Pfam" id="PF13328">
    <property type="entry name" value="HD_4"/>
    <property type="match status" value="1"/>
</dbReference>
<dbReference type="FunFam" id="3.30.460.10:FF:000001">
    <property type="entry name" value="GTP pyrophosphokinase RelA"/>
    <property type="match status" value="1"/>
</dbReference>
<evidence type="ECO:0000256" key="7">
    <source>
        <dbReference type="SAM" id="MobiDB-lite"/>
    </source>
</evidence>
<dbReference type="GO" id="GO:0008728">
    <property type="term" value="F:GTP diphosphokinase activity"/>
    <property type="evidence" value="ECO:0007669"/>
    <property type="project" value="UniProtKB-EC"/>
</dbReference>
<dbReference type="GO" id="GO:0015969">
    <property type="term" value="P:guanosine tetraphosphate metabolic process"/>
    <property type="evidence" value="ECO:0007669"/>
    <property type="project" value="InterPro"/>
</dbReference>
<dbReference type="Gene3D" id="3.30.460.10">
    <property type="entry name" value="Beta Polymerase, domain 2"/>
    <property type="match status" value="1"/>
</dbReference>
<keyword evidence="10" id="KW-1185">Reference proteome</keyword>
<feature type="compositionally biased region" description="Polar residues" evidence="7">
    <location>
        <begin position="18"/>
        <end position="32"/>
    </location>
</feature>
<accession>A0AAD5ZXJ9</accession>
<dbReference type="InterPro" id="IPR043519">
    <property type="entry name" value="NT_sf"/>
</dbReference>
<comment type="function">
    <text evidence="5">Probable ppGpp (guanosine 3'-diphosphate 5'-diphosphate) synthetase that may be involved in a rapid plant ppGpp-mediated response to pathogens and other stresses.</text>
</comment>
<dbReference type="Proteomes" id="UP001210211">
    <property type="component" value="Unassembled WGS sequence"/>
</dbReference>
<dbReference type="InterPro" id="IPR006674">
    <property type="entry name" value="HD_domain"/>
</dbReference>
<dbReference type="GO" id="GO:0005525">
    <property type="term" value="F:GTP binding"/>
    <property type="evidence" value="ECO:0007669"/>
    <property type="project" value="UniProtKB-KW"/>
</dbReference>
<dbReference type="PANTHER" id="PTHR21262">
    <property type="entry name" value="GUANOSINE-3',5'-BIS DIPHOSPHATE 3'-PYROPHOSPHOHYDROLASE"/>
    <property type="match status" value="1"/>
</dbReference>
<keyword evidence="3" id="KW-0346">Stress response</keyword>
<dbReference type="PROSITE" id="PS51831">
    <property type="entry name" value="HD"/>
    <property type="match status" value="1"/>
</dbReference>
<comment type="caution">
    <text evidence="9">The sequence shown here is derived from an EMBL/GenBank/DDBJ whole genome shotgun (WGS) entry which is preliminary data.</text>
</comment>
<evidence type="ECO:0000313" key="10">
    <source>
        <dbReference type="Proteomes" id="UP001210211"/>
    </source>
</evidence>
<evidence type="ECO:0000256" key="6">
    <source>
        <dbReference type="PROSITE-ProRule" id="PRU00182"/>
    </source>
</evidence>
<feature type="region of interest" description="Disordered" evidence="7">
    <location>
        <begin position="1"/>
        <end position="32"/>
    </location>
</feature>
<dbReference type="InterPro" id="IPR003607">
    <property type="entry name" value="HD/PDEase_dom"/>
</dbReference>
<evidence type="ECO:0000256" key="1">
    <source>
        <dbReference type="ARBA" id="ARBA00007476"/>
    </source>
</evidence>
<dbReference type="SUPFAM" id="SSF81301">
    <property type="entry name" value="Nucleotidyltransferase"/>
    <property type="match status" value="1"/>
</dbReference>
<gene>
    <name evidence="9" type="ORF">LUZ61_009565</name>
</gene>
<evidence type="ECO:0000259" key="8">
    <source>
        <dbReference type="PROSITE" id="PS51831"/>
    </source>
</evidence>
<dbReference type="SMART" id="SM00954">
    <property type="entry name" value="RelA_SpoT"/>
    <property type="match status" value="1"/>
</dbReference>
<keyword evidence="6" id="KW-0694">RNA-binding</keyword>
<dbReference type="Gene3D" id="1.10.3210.10">
    <property type="entry name" value="Hypothetical protein af1432"/>
    <property type="match status" value="1"/>
</dbReference>
<dbReference type="Pfam" id="PF04607">
    <property type="entry name" value="RelA_SpoT"/>
    <property type="match status" value="1"/>
</dbReference>
<comment type="similarity">
    <text evidence="1">Belongs to the RelA/SpoT family.</text>
</comment>
<evidence type="ECO:0000256" key="2">
    <source>
        <dbReference type="ARBA" id="ARBA00013251"/>
    </source>
</evidence>
<dbReference type="GO" id="GO:0003723">
    <property type="term" value="F:RNA binding"/>
    <property type="evidence" value="ECO:0007669"/>
    <property type="project" value="UniProtKB-KW"/>
</dbReference>
<sequence length="692" mass="77646">MSAPAIALYTGPPGGVSQIPSEPTCAASTSASKSISGGLSMLFSSSPSPSPPTISRHVADDLSRSDDLGCSSYSFSNSFSNPSSFSKSREYHSPVSVFQSPASTSRSPPALWIPQSSRHTRDRTYNSFVRHALGSCLDYVPPLSPSYQEEGIVREIGFELDVGLSEMEADCEPYAKEMLAGAQSKHKIFYEEVVVKAFFEAERAHRGQTRASGVPYLEHCVETAVLLAEIGANTTVVAAGLLHDTTDDSFLDYDYIFHMFGAGIADLVDGVSKLSYLSKLARENNTACRTAEADRLHTTFLAMADARAVLIKLADRLHNMKTLDALPPVKQQRFSKETLEIFVPLANRLGISSWKEQLENICFRFLNPEQHKELSSKLEKSFDEALILSAIEKLEQGLKDEEVAFCSLSGRHKSLYSIYNKMLKKNLSMDEIHDIHGLRLVVDKEEDCYKALDIVHRLWPQSIGRFKDYIVHPKLNGYQSLHTVVMSEDKHPLEVQIRTREMHLQAEYGFAAHWRYKEGSCKHSFILHMVQWARWVVSWQCETMAAERMSSFGSSRDNARPPCPFPSHSDDCPYSYTRQCQHEGPVYVIVLENENDKMSVHEFPSNSTLTDLLERVGVARSIWSPYSFPLKEELRPRVNSQPVSDATIKLNMGDVVELTPKLPHKSLPGYREEIQRMYDKDPVLSGRGGWGN</sequence>
<evidence type="ECO:0000256" key="5">
    <source>
        <dbReference type="ARBA" id="ARBA00056217"/>
    </source>
</evidence>
<evidence type="ECO:0000256" key="3">
    <source>
        <dbReference type="ARBA" id="ARBA00023016"/>
    </source>
</evidence>
<dbReference type="CDD" id="cd05399">
    <property type="entry name" value="NT_Rel-Spo_like"/>
    <property type="match status" value="1"/>
</dbReference>
<dbReference type="AlphaFoldDB" id="A0AAD5ZXJ9"/>
<proteinExistence type="inferred from homology"/>
<dbReference type="InterPro" id="IPR007685">
    <property type="entry name" value="RelA_SpoT"/>
</dbReference>
<dbReference type="PANTHER" id="PTHR21262:SF0">
    <property type="entry name" value="GTP DIPHOSPHOKINASE RSH3, CHLOROPLASTIC-RELATED"/>
    <property type="match status" value="1"/>
</dbReference>
<name>A0AAD5ZXJ9_9POAL</name>
<dbReference type="EMBL" id="JAMRDG010000001">
    <property type="protein sequence ID" value="KAJ3705860.1"/>
    <property type="molecule type" value="Genomic_DNA"/>
</dbReference>
<evidence type="ECO:0000313" key="9">
    <source>
        <dbReference type="EMBL" id="KAJ3705860.1"/>
    </source>
</evidence>
<dbReference type="EC" id="2.7.6.5" evidence="2"/>
<organism evidence="9 10">
    <name type="scientific">Rhynchospora tenuis</name>
    <dbReference type="NCBI Taxonomy" id="198213"/>
    <lineage>
        <taxon>Eukaryota</taxon>
        <taxon>Viridiplantae</taxon>
        <taxon>Streptophyta</taxon>
        <taxon>Embryophyta</taxon>
        <taxon>Tracheophyta</taxon>
        <taxon>Spermatophyta</taxon>
        <taxon>Magnoliopsida</taxon>
        <taxon>Liliopsida</taxon>
        <taxon>Poales</taxon>
        <taxon>Cyperaceae</taxon>
        <taxon>Cyperoideae</taxon>
        <taxon>Rhynchosporeae</taxon>
        <taxon>Rhynchospora</taxon>
    </lineage>
</organism>
<evidence type="ECO:0000256" key="4">
    <source>
        <dbReference type="ARBA" id="ARBA00023134"/>
    </source>
</evidence>
<dbReference type="FunFam" id="1.10.3210.10:FF:000001">
    <property type="entry name" value="GTP pyrophosphokinase RelA"/>
    <property type="match status" value="1"/>
</dbReference>
<reference evidence="9 10" key="1">
    <citation type="journal article" date="2022" name="Cell">
        <title>Repeat-based holocentromeres influence genome architecture and karyotype evolution.</title>
        <authorList>
            <person name="Hofstatter P.G."/>
            <person name="Thangavel G."/>
            <person name="Lux T."/>
            <person name="Neumann P."/>
            <person name="Vondrak T."/>
            <person name="Novak P."/>
            <person name="Zhang M."/>
            <person name="Costa L."/>
            <person name="Castellani M."/>
            <person name="Scott A."/>
            <person name="Toegelov H."/>
            <person name="Fuchs J."/>
            <person name="Mata-Sucre Y."/>
            <person name="Dias Y."/>
            <person name="Vanzela A.L.L."/>
            <person name="Huettel B."/>
            <person name="Almeida C.C.S."/>
            <person name="Simkova H."/>
            <person name="Souza G."/>
            <person name="Pedrosa-Harand A."/>
            <person name="Macas J."/>
            <person name="Mayer K.F.X."/>
            <person name="Houben A."/>
            <person name="Marques A."/>
        </authorList>
    </citation>
    <scope>NUCLEOTIDE SEQUENCE [LARGE SCALE GENOMIC DNA]</scope>
    <source>
        <strain evidence="9">RhyTen1mFocal</strain>
    </source>
</reference>
<dbReference type="SMART" id="SM00471">
    <property type="entry name" value="HDc"/>
    <property type="match status" value="1"/>
</dbReference>
<dbReference type="GO" id="GO:0009507">
    <property type="term" value="C:chloroplast"/>
    <property type="evidence" value="ECO:0007669"/>
    <property type="project" value="TreeGrafter"/>
</dbReference>